<dbReference type="Gene3D" id="3.40.50.150">
    <property type="entry name" value="Vaccinia Virus protein VP39"/>
    <property type="match status" value="1"/>
</dbReference>
<feature type="domain" description="Methyltransferase type 11" evidence="1">
    <location>
        <begin position="53"/>
        <end position="148"/>
    </location>
</feature>
<keyword evidence="3" id="KW-1185">Reference proteome</keyword>
<dbReference type="GO" id="GO:0008757">
    <property type="term" value="F:S-adenosylmethionine-dependent methyltransferase activity"/>
    <property type="evidence" value="ECO:0007669"/>
    <property type="project" value="InterPro"/>
</dbReference>
<reference evidence="3" key="1">
    <citation type="submission" date="2019-04" db="EMBL/GenBank/DDBJ databases">
        <title>Draft genome sequence of Pseudonocardiaceae bacterium SL3-2-4.</title>
        <authorList>
            <person name="Ningsih F."/>
            <person name="Yokota A."/>
            <person name="Sakai Y."/>
            <person name="Nanatani K."/>
            <person name="Yabe S."/>
            <person name="Oetari A."/>
            <person name="Sjamsuridzal W."/>
        </authorList>
    </citation>
    <scope>NUCLEOTIDE SEQUENCE [LARGE SCALE GENOMIC DNA]</scope>
    <source>
        <strain evidence="3">SL3-2-4</strain>
    </source>
</reference>
<sequence length="199" mass="21094">MSTVGRALQQAGFGCPHGLLGRIGGWLMARGNAATERHMVELAELHESDAVLVVGPGPGVGLRTAGERSARVVGIDPSDLMLATCRRRCADLVRQGRVRLRPGTAEQTGQPDQSVDVVLSVNNVFLWPDWHAGFTELHRVLRPGGRLLLSTHLKWLPGGLAALAAAVEAAGFADVHTWTWRPPGPGATTAAQLRGARVG</sequence>
<dbReference type="InterPro" id="IPR013216">
    <property type="entry name" value="Methyltransf_11"/>
</dbReference>
<gene>
    <name evidence="2" type="ORF">GTS_50660</name>
</gene>
<dbReference type="OrthoDB" id="9805171at2"/>
<keyword evidence="2" id="KW-0808">Transferase</keyword>
<evidence type="ECO:0000313" key="3">
    <source>
        <dbReference type="Proteomes" id="UP000298860"/>
    </source>
</evidence>
<dbReference type="GO" id="GO:0032259">
    <property type="term" value="P:methylation"/>
    <property type="evidence" value="ECO:0007669"/>
    <property type="project" value="UniProtKB-KW"/>
</dbReference>
<dbReference type="InterPro" id="IPR029063">
    <property type="entry name" value="SAM-dependent_MTases_sf"/>
</dbReference>
<dbReference type="InterPro" id="IPR050508">
    <property type="entry name" value="Methyltransf_Superfamily"/>
</dbReference>
<dbReference type="PANTHER" id="PTHR42912">
    <property type="entry name" value="METHYLTRANSFERASE"/>
    <property type="match status" value="1"/>
</dbReference>
<dbReference type="SUPFAM" id="SSF53335">
    <property type="entry name" value="S-adenosyl-L-methionine-dependent methyltransferases"/>
    <property type="match status" value="1"/>
</dbReference>
<dbReference type="Pfam" id="PF08241">
    <property type="entry name" value="Methyltransf_11"/>
    <property type="match status" value="1"/>
</dbReference>
<accession>A0A4D4JHQ6</accession>
<evidence type="ECO:0000313" key="2">
    <source>
        <dbReference type="EMBL" id="GDY33433.1"/>
    </source>
</evidence>
<dbReference type="EMBL" id="BJFL01000042">
    <property type="protein sequence ID" value="GDY33433.1"/>
    <property type="molecule type" value="Genomic_DNA"/>
</dbReference>
<dbReference type="CDD" id="cd02440">
    <property type="entry name" value="AdoMet_MTases"/>
    <property type="match status" value="1"/>
</dbReference>
<name>A0A4D4JHQ6_9PSEU</name>
<proteinExistence type="predicted"/>
<dbReference type="Proteomes" id="UP000298860">
    <property type="component" value="Unassembled WGS sequence"/>
</dbReference>
<protein>
    <submittedName>
        <fullName evidence="2">Methyltransferase</fullName>
    </submittedName>
</protein>
<keyword evidence="2" id="KW-0489">Methyltransferase</keyword>
<evidence type="ECO:0000259" key="1">
    <source>
        <dbReference type="Pfam" id="PF08241"/>
    </source>
</evidence>
<dbReference type="RefSeq" id="WP_137816377.1">
    <property type="nucleotide sequence ID" value="NZ_BJFL01000042.1"/>
</dbReference>
<dbReference type="AlphaFoldDB" id="A0A4D4JHQ6"/>
<organism evidence="2 3">
    <name type="scientific">Gandjariella thermophila</name>
    <dbReference type="NCBI Taxonomy" id="1931992"/>
    <lineage>
        <taxon>Bacteria</taxon>
        <taxon>Bacillati</taxon>
        <taxon>Actinomycetota</taxon>
        <taxon>Actinomycetes</taxon>
        <taxon>Pseudonocardiales</taxon>
        <taxon>Pseudonocardiaceae</taxon>
        <taxon>Gandjariella</taxon>
    </lineage>
</organism>
<comment type="caution">
    <text evidence="2">The sequence shown here is derived from an EMBL/GenBank/DDBJ whole genome shotgun (WGS) entry which is preliminary data.</text>
</comment>